<gene>
    <name evidence="1" type="ORF">RRG08_040180</name>
</gene>
<dbReference type="EMBL" id="JAWDGP010007412">
    <property type="protein sequence ID" value="KAK3719880.1"/>
    <property type="molecule type" value="Genomic_DNA"/>
</dbReference>
<dbReference type="AlphaFoldDB" id="A0AAE0XWK5"/>
<sequence>MSGSVECIVSFELHDTSNFLPFTAYKIALLFRIPVLGTESESGVSLSSLAMTSAISLLAKIYTFVFLKTIFSQNSLPTPPENRRLSQIPRLVQRSMSLLMAQSIER</sequence>
<evidence type="ECO:0000313" key="2">
    <source>
        <dbReference type="Proteomes" id="UP001283361"/>
    </source>
</evidence>
<proteinExistence type="predicted"/>
<keyword evidence="2" id="KW-1185">Reference proteome</keyword>
<protein>
    <submittedName>
        <fullName evidence="1">Uncharacterized protein</fullName>
    </submittedName>
</protein>
<comment type="caution">
    <text evidence="1">The sequence shown here is derived from an EMBL/GenBank/DDBJ whole genome shotgun (WGS) entry which is preliminary data.</text>
</comment>
<evidence type="ECO:0000313" key="1">
    <source>
        <dbReference type="EMBL" id="KAK3719880.1"/>
    </source>
</evidence>
<dbReference type="Proteomes" id="UP001283361">
    <property type="component" value="Unassembled WGS sequence"/>
</dbReference>
<accession>A0AAE0XWK5</accession>
<reference evidence="1" key="1">
    <citation type="journal article" date="2023" name="G3 (Bethesda)">
        <title>A reference genome for the long-term kleptoplast-retaining sea slug Elysia crispata morphotype clarki.</title>
        <authorList>
            <person name="Eastman K.E."/>
            <person name="Pendleton A.L."/>
            <person name="Shaikh M.A."/>
            <person name="Suttiyut T."/>
            <person name="Ogas R."/>
            <person name="Tomko P."/>
            <person name="Gavelis G."/>
            <person name="Widhalm J.R."/>
            <person name="Wisecaver J.H."/>
        </authorList>
    </citation>
    <scope>NUCLEOTIDE SEQUENCE</scope>
    <source>
        <strain evidence="1">ECLA1</strain>
    </source>
</reference>
<name>A0AAE0XWK5_9GAST</name>
<organism evidence="1 2">
    <name type="scientific">Elysia crispata</name>
    <name type="common">lettuce slug</name>
    <dbReference type="NCBI Taxonomy" id="231223"/>
    <lineage>
        <taxon>Eukaryota</taxon>
        <taxon>Metazoa</taxon>
        <taxon>Spiralia</taxon>
        <taxon>Lophotrochozoa</taxon>
        <taxon>Mollusca</taxon>
        <taxon>Gastropoda</taxon>
        <taxon>Heterobranchia</taxon>
        <taxon>Euthyneura</taxon>
        <taxon>Panpulmonata</taxon>
        <taxon>Sacoglossa</taxon>
        <taxon>Placobranchoidea</taxon>
        <taxon>Plakobranchidae</taxon>
        <taxon>Elysia</taxon>
    </lineage>
</organism>